<dbReference type="InterPro" id="IPR011009">
    <property type="entry name" value="Kinase-like_dom_sf"/>
</dbReference>
<dbReference type="FunFam" id="1.10.510.10:FF:000431">
    <property type="entry name" value="Putative inactive leucine-rich repeat receptor-like protein kinase"/>
    <property type="match status" value="1"/>
</dbReference>
<feature type="signal peptide" evidence="11">
    <location>
        <begin position="1"/>
        <end position="29"/>
    </location>
</feature>
<dbReference type="Pfam" id="PF07714">
    <property type="entry name" value="PK_Tyr_Ser-Thr"/>
    <property type="match status" value="1"/>
</dbReference>
<sequence>MKSSTPRPHFLHFFVFLLICLSLLPLFSSQQLSSSQSQALFRLRRSLENPPRLSSWNRRTSFCSLPPSPSLSISCSVSGDVTGISIAGDSRSPPLSTNFSSVSFFTTLSRFNSLSSLSLVSLGIWGPLPPKIKRLSSLKLLNLSSNYFNGSVPDLTSLADLDELDLSGNFFASEFPSLGKSIESLVLKNNKFRDSIPMNLASFDRLQQLDLSSNQFTGQIPPSLFILPHIRYLDLSENLLKGALPASISCGDNLHFVDVSRNRLVGILPSCLRSNSSNLIVLNSWNCFSELGSKDQHPSSYCIGKPLAAVLPNEEKMKKKTNINLCLILGVVGGIVGGAVVIALLIFFLLRKIKPDSSDGLQDFFKPSTPVDKRHMSQAVIIGTMGQTPYRVFTIEELDEATNGFDQSNLISGGPRGQFFKGWLQDGSTVLVRSLKLKQKISHQSLLQYLDVISKLRHRHLVSIFGHCIDTSQENVNSNSVFLVFEYVSNGTLRSHLTEWRKREMLKWQQRVTAVIGVARGIQFLHTVTVPGIVGNDLNIENILLDETLTAKISNYNLPVAPKNKNNKVGCESPFEVGEEGDFGSIQIFENGEREDIYQLGLILFEVITGKPGSASEFDVLKVQLQKSLNGSPMKLRLMADPAIRNTYAHESVKRAVELALNCASENPMERPSIDDVLWNLQYCAQIQDGWASSESLCTQSLELSFV</sequence>
<keyword evidence="13" id="KW-0808">Transferase</keyword>
<evidence type="ECO:0000256" key="2">
    <source>
        <dbReference type="ARBA" id="ARBA00022614"/>
    </source>
</evidence>
<evidence type="ECO:0000259" key="12">
    <source>
        <dbReference type="PROSITE" id="PS50011"/>
    </source>
</evidence>
<keyword evidence="7 10" id="KW-0472">Membrane</keyword>
<reference evidence="13 14" key="1">
    <citation type="journal article" date="2017" name="Nature">
        <title>The Apostasia genome and the evolution of orchids.</title>
        <authorList>
            <person name="Zhang G.Q."/>
            <person name="Liu K.W."/>
            <person name="Li Z."/>
            <person name="Lohaus R."/>
            <person name="Hsiao Y.Y."/>
            <person name="Niu S.C."/>
            <person name="Wang J.Y."/>
            <person name="Lin Y.C."/>
            <person name="Xu Q."/>
            <person name="Chen L.J."/>
            <person name="Yoshida K."/>
            <person name="Fujiwara S."/>
            <person name="Wang Z.W."/>
            <person name="Zhang Y.Q."/>
            <person name="Mitsuda N."/>
            <person name="Wang M."/>
            <person name="Liu G.H."/>
            <person name="Pecoraro L."/>
            <person name="Huang H.X."/>
            <person name="Xiao X.J."/>
            <person name="Lin M."/>
            <person name="Wu X.Y."/>
            <person name="Wu W.L."/>
            <person name="Chen Y.Y."/>
            <person name="Chang S.B."/>
            <person name="Sakamoto S."/>
            <person name="Ohme-Takagi M."/>
            <person name="Yagi M."/>
            <person name="Zeng S.J."/>
            <person name="Shen C.Y."/>
            <person name="Yeh C.M."/>
            <person name="Luo Y.B."/>
            <person name="Tsai W.C."/>
            <person name="Van de Peer Y."/>
            <person name="Liu Z.J."/>
        </authorList>
    </citation>
    <scope>NUCLEOTIDE SEQUENCE [LARGE SCALE GENOMIC DNA]</scope>
    <source>
        <strain evidence="14">cv. Shenzhen</strain>
        <tissue evidence="13">Stem</tissue>
    </source>
</reference>
<keyword evidence="3 10" id="KW-0812">Transmembrane</keyword>
<dbReference type="PANTHER" id="PTHR48056:SF74">
    <property type="entry name" value="PROTEIN KINASE DOMAIN-CONTAINING PROTEIN"/>
    <property type="match status" value="1"/>
</dbReference>
<dbReference type="Proteomes" id="UP000236161">
    <property type="component" value="Unassembled WGS sequence"/>
</dbReference>
<dbReference type="SUPFAM" id="SSF56112">
    <property type="entry name" value="Protein kinase-like (PK-like)"/>
    <property type="match status" value="1"/>
</dbReference>
<feature type="domain" description="Protein kinase" evidence="12">
    <location>
        <begin position="405"/>
        <end position="683"/>
    </location>
</feature>
<keyword evidence="9" id="KW-0325">Glycoprotein</keyword>
<comment type="subcellular location">
    <subcellularLocation>
        <location evidence="1">Membrane</location>
        <topology evidence="1">Single-pass type I membrane protein</topology>
    </subcellularLocation>
</comment>
<proteinExistence type="predicted"/>
<dbReference type="GO" id="GO:0016020">
    <property type="term" value="C:membrane"/>
    <property type="evidence" value="ECO:0007669"/>
    <property type="project" value="UniProtKB-SubCell"/>
</dbReference>
<evidence type="ECO:0000256" key="6">
    <source>
        <dbReference type="ARBA" id="ARBA00022989"/>
    </source>
</evidence>
<evidence type="ECO:0000256" key="5">
    <source>
        <dbReference type="ARBA" id="ARBA00022737"/>
    </source>
</evidence>
<dbReference type="InterPro" id="IPR050647">
    <property type="entry name" value="Plant_LRR-RLKs"/>
</dbReference>
<dbReference type="GO" id="GO:0004672">
    <property type="term" value="F:protein kinase activity"/>
    <property type="evidence" value="ECO:0007669"/>
    <property type="project" value="InterPro"/>
</dbReference>
<dbReference type="FunFam" id="3.80.10.10:FF:000041">
    <property type="entry name" value="LRR receptor-like serine/threonine-protein kinase ERECTA"/>
    <property type="match status" value="1"/>
</dbReference>
<dbReference type="EMBL" id="KZ451903">
    <property type="protein sequence ID" value="PKA64498.1"/>
    <property type="molecule type" value="Genomic_DNA"/>
</dbReference>
<dbReference type="Gene3D" id="1.10.510.10">
    <property type="entry name" value="Transferase(Phosphotransferase) domain 1"/>
    <property type="match status" value="1"/>
</dbReference>
<evidence type="ECO:0000256" key="7">
    <source>
        <dbReference type="ARBA" id="ARBA00023136"/>
    </source>
</evidence>
<dbReference type="GO" id="GO:0033612">
    <property type="term" value="F:receptor serine/threonine kinase binding"/>
    <property type="evidence" value="ECO:0007669"/>
    <property type="project" value="TreeGrafter"/>
</dbReference>
<evidence type="ECO:0000256" key="11">
    <source>
        <dbReference type="SAM" id="SignalP"/>
    </source>
</evidence>
<dbReference type="PROSITE" id="PS50011">
    <property type="entry name" value="PROTEIN_KINASE_DOM"/>
    <property type="match status" value="1"/>
</dbReference>
<keyword evidence="14" id="KW-1185">Reference proteome</keyword>
<dbReference type="Gene3D" id="3.80.10.10">
    <property type="entry name" value="Ribonuclease Inhibitor"/>
    <property type="match status" value="2"/>
</dbReference>
<dbReference type="InterPro" id="IPR013210">
    <property type="entry name" value="LRR_N_plant-typ"/>
</dbReference>
<dbReference type="InterPro" id="IPR032675">
    <property type="entry name" value="LRR_dom_sf"/>
</dbReference>
<name>A0A2I0B9L0_9ASPA</name>
<dbReference type="GO" id="GO:0005524">
    <property type="term" value="F:ATP binding"/>
    <property type="evidence" value="ECO:0007669"/>
    <property type="project" value="InterPro"/>
</dbReference>
<accession>A0A2I0B9L0</accession>
<dbReference type="InterPro" id="IPR001611">
    <property type="entry name" value="Leu-rich_rpt"/>
</dbReference>
<evidence type="ECO:0000256" key="9">
    <source>
        <dbReference type="ARBA" id="ARBA00023180"/>
    </source>
</evidence>
<evidence type="ECO:0000256" key="3">
    <source>
        <dbReference type="ARBA" id="ARBA00022692"/>
    </source>
</evidence>
<feature type="transmembrane region" description="Helical" evidence="10">
    <location>
        <begin position="327"/>
        <end position="350"/>
    </location>
</feature>
<evidence type="ECO:0000256" key="1">
    <source>
        <dbReference type="ARBA" id="ARBA00004479"/>
    </source>
</evidence>
<dbReference type="PANTHER" id="PTHR48056">
    <property type="entry name" value="LRR RECEPTOR-LIKE SERINE/THREONINE-PROTEIN KINASE-RELATED"/>
    <property type="match status" value="1"/>
</dbReference>
<evidence type="ECO:0000256" key="10">
    <source>
        <dbReference type="SAM" id="Phobius"/>
    </source>
</evidence>
<dbReference type="Pfam" id="PF08263">
    <property type="entry name" value="LRRNT_2"/>
    <property type="match status" value="1"/>
</dbReference>
<keyword evidence="5" id="KW-0677">Repeat</keyword>
<dbReference type="InterPro" id="IPR000719">
    <property type="entry name" value="Prot_kinase_dom"/>
</dbReference>
<keyword evidence="13" id="KW-0418">Kinase</keyword>
<dbReference type="Gene3D" id="3.30.200.20">
    <property type="entry name" value="Phosphorylase Kinase, domain 1"/>
    <property type="match status" value="1"/>
</dbReference>
<evidence type="ECO:0000313" key="13">
    <source>
        <dbReference type="EMBL" id="PKA64498.1"/>
    </source>
</evidence>
<evidence type="ECO:0000256" key="4">
    <source>
        <dbReference type="ARBA" id="ARBA00022729"/>
    </source>
</evidence>
<dbReference type="SUPFAM" id="SSF52058">
    <property type="entry name" value="L domain-like"/>
    <property type="match status" value="1"/>
</dbReference>
<keyword evidence="8 13" id="KW-0675">Receptor</keyword>
<keyword evidence="6 10" id="KW-1133">Transmembrane helix</keyword>
<keyword evidence="4 11" id="KW-0732">Signal</keyword>
<gene>
    <name evidence="13" type="ORF">AXF42_Ash007243</name>
</gene>
<dbReference type="OrthoDB" id="676979at2759"/>
<dbReference type="Pfam" id="PF13855">
    <property type="entry name" value="LRR_8"/>
    <property type="match status" value="1"/>
</dbReference>
<dbReference type="AlphaFoldDB" id="A0A2I0B9L0"/>
<organism evidence="13 14">
    <name type="scientific">Apostasia shenzhenica</name>
    <dbReference type="NCBI Taxonomy" id="1088818"/>
    <lineage>
        <taxon>Eukaryota</taxon>
        <taxon>Viridiplantae</taxon>
        <taxon>Streptophyta</taxon>
        <taxon>Embryophyta</taxon>
        <taxon>Tracheophyta</taxon>
        <taxon>Spermatophyta</taxon>
        <taxon>Magnoliopsida</taxon>
        <taxon>Liliopsida</taxon>
        <taxon>Asparagales</taxon>
        <taxon>Orchidaceae</taxon>
        <taxon>Apostasioideae</taxon>
        <taxon>Apostasia</taxon>
    </lineage>
</organism>
<evidence type="ECO:0000256" key="8">
    <source>
        <dbReference type="ARBA" id="ARBA00023170"/>
    </source>
</evidence>
<dbReference type="InterPro" id="IPR001245">
    <property type="entry name" value="Ser-Thr/Tyr_kinase_cat_dom"/>
</dbReference>
<evidence type="ECO:0000313" key="14">
    <source>
        <dbReference type="Proteomes" id="UP000236161"/>
    </source>
</evidence>
<dbReference type="STRING" id="1088818.A0A2I0B9L0"/>
<protein>
    <submittedName>
        <fullName evidence="13">Putative LRR receptor-like serine/threonine-protein kinase</fullName>
    </submittedName>
</protein>
<keyword evidence="2" id="KW-0433">Leucine-rich repeat</keyword>
<feature type="chain" id="PRO_5014137482" evidence="11">
    <location>
        <begin position="30"/>
        <end position="707"/>
    </location>
</feature>